<keyword evidence="2 6" id="KW-0049">Antioxidant</keyword>
<feature type="domain" description="Thioredoxin" evidence="7">
    <location>
        <begin position="17"/>
        <end position="161"/>
    </location>
</feature>
<gene>
    <name evidence="6" type="primary">tpx</name>
    <name evidence="8" type="ordered locus">Spico_1570</name>
</gene>
<dbReference type="InterPro" id="IPR013766">
    <property type="entry name" value="Thioredoxin_domain"/>
</dbReference>
<comment type="miscellaneous">
    <text evidence="6">The active site is a conserved redox-active cysteine residue, the peroxidatic cysteine (C(P)), which makes the nucleophilic attack on the peroxide substrate. The peroxide oxidizes the C(P)-SH to cysteine sulfenic acid (C(P)-SOH), which then reacts with another cysteine residue, the resolving cysteine (C(R)), to form a disulfide bridge. The disulfide is subsequently reduced by an appropriate electron donor to complete the catalytic cycle. In this atypical 2-Cys peroxiredoxin, C(R) is present in the same subunit to form an intramolecular disulfide. The disulfide is subsequently reduced by thioredoxin.</text>
</comment>
<dbReference type="GO" id="GO:0008379">
    <property type="term" value="F:thioredoxin peroxidase activity"/>
    <property type="evidence" value="ECO:0007669"/>
    <property type="project" value="UniProtKB-UniRule"/>
</dbReference>
<dbReference type="AlphaFoldDB" id="F4GJM5"/>
<evidence type="ECO:0000256" key="3">
    <source>
        <dbReference type="ARBA" id="ARBA00023002"/>
    </source>
</evidence>
<protein>
    <recommendedName>
        <fullName evidence="6">Thiol peroxidase</fullName>
        <shortName evidence="6">Tpx</shortName>
        <ecNumber evidence="6">1.11.1.24</ecNumber>
    </recommendedName>
    <alternativeName>
        <fullName evidence="6">Peroxiredoxin tpx</fullName>
        <shortName evidence="6">Prx</shortName>
    </alternativeName>
    <alternativeName>
        <fullName evidence="6">Thioredoxin peroxidase</fullName>
    </alternativeName>
    <alternativeName>
        <fullName evidence="6">Thioredoxin-dependent peroxiredoxin</fullName>
    </alternativeName>
</protein>
<evidence type="ECO:0000313" key="9">
    <source>
        <dbReference type="Proteomes" id="UP000007939"/>
    </source>
</evidence>
<dbReference type="Pfam" id="PF08534">
    <property type="entry name" value="Redoxin"/>
    <property type="match status" value="1"/>
</dbReference>
<comment type="catalytic activity">
    <reaction evidence="6">
        <text>a hydroperoxide + [thioredoxin]-dithiol = an alcohol + [thioredoxin]-disulfide + H2O</text>
        <dbReference type="Rhea" id="RHEA:62620"/>
        <dbReference type="Rhea" id="RHEA-COMP:10698"/>
        <dbReference type="Rhea" id="RHEA-COMP:10700"/>
        <dbReference type="ChEBI" id="CHEBI:15377"/>
        <dbReference type="ChEBI" id="CHEBI:29950"/>
        <dbReference type="ChEBI" id="CHEBI:30879"/>
        <dbReference type="ChEBI" id="CHEBI:35924"/>
        <dbReference type="ChEBI" id="CHEBI:50058"/>
        <dbReference type="EC" id="1.11.1.24"/>
    </reaction>
</comment>
<evidence type="ECO:0000256" key="6">
    <source>
        <dbReference type="HAMAP-Rule" id="MF_00269"/>
    </source>
</evidence>
<dbReference type="eggNOG" id="COG2077">
    <property type="taxonomic scope" value="Bacteria"/>
</dbReference>
<dbReference type="EC" id="1.11.1.24" evidence="6"/>
<keyword evidence="4 6" id="KW-1015">Disulfide bond</keyword>
<dbReference type="CDD" id="cd03014">
    <property type="entry name" value="PRX_Atyp2cys"/>
    <property type="match status" value="1"/>
</dbReference>
<dbReference type="NCBIfam" id="NF001808">
    <property type="entry name" value="PRK00522.1"/>
    <property type="match status" value="1"/>
</dbReference>
<dbReference type="Proteomes" id="UP000007939">
    <property type="component" value="Chromosome"/>
</dbReference>
<dbReference type="OrthoDB" id="9781543at2"/>
<keyword evidence="3 6" id="KW-0560">Oxidoreductase</keyword>
<accession>F4GJM5</accession>
<evidence type="ECO:0000256" key="2">
    <source>
        <dbReference type="ARBA" id="ARBA00022862"/>
    </source>
</evidence>
<dbReference type="InterPro" id="IPR036249">
    <property type="entry name" value="Thioredoxin-like_sf"/>
</dbReference>
<feature type="disulfide bond" description="Redox-active" evidence="6">
    <location>
        <begin position="58"/>
        <end position="92"/>
    </location>
</feature>
<dbReference type="RefSeq" id="WP_013740166.1">
    <property type="nucleotide sequence ID" value="NC_015436.1"/>
</dbReference>
<dbReference type="PROSITE" id="PS01265">
    <property type="entry name" value="TPX"/>
    <property type="match status" value="1"/>
</dbReference>
<dbReference type="InterPro" id="IPR002065">
    <property type="entry name" value="TPX"/>
</dbReference>
<evidence type="ECO:0000313" key="8">
    <source>
        <dbReference type="EMBL" id="AEC02772.1"/>
    </source>
</evidence>
<comment type="function">
    <text evidence="6">Thiol-specific peroxidase that catalyzes the reduction of hydrogen peroxide and organic hydroperoxides to water and alcohols, respectively. Plays a role in cell protection against oxidative stress by detoxifying peroxides.</text>
</comment>
<dbReference type="InterPro" id="IPR050455">
    <property type="entry name" value="Tpx_Peroxidase_subfamily"/>
</dbReference>
<dbReference type="SUPFAM" id="SSF52833">
    <property type="entry name" value="Thioredoxin-like"/>
    <property type="match status" value="1"/>
</dbReference>
<dbReference type="HOGENOM" id="CLU_042529_12_0_12"/>
<dbReference type="InterPro" id="IPR018219">
    <property type="entry name" value="Tpx_CS"/>
</dbReference>
<evidence type="ECO:0000259" key="7">
    <source>
        <dbReference type="PROSITE" id="PS51352"/>
    </source>
</evidence>
<reference evidence="9" key="1">
    <citation type="submission" date="2011-04" db="EMBL/GenBank/DDBJ databases">
        <title>The complete genome of Spirochaeta coccoides DSM 17374.</title>
        <authorList>
            <person name="Lucas S."/>
            <person name="Copeland A."/>
            <person name="Lapidus A."/>
            <person name="Bruce D."/>
            <person name="Goodwin L."/>
            <person name="Pitluck S."/>
            <person name="Peters L."/>
            <person name="Kyrpides N."/>
            <person name="Mavromatis K."/>
            <person name="Pagani I."/>
            <person name="Ivanova N."/>
            <person name="Ovchinnikova G."/>
            <person name="Lu M."/>
            <person name="Detter J.C."/>
            <person name="Tapia R."/>
            <person name="Han C."/>
            <person name="Land M."/>
            <person name="Hauser L."/>
            <person name="Markowitz V."/>
            <person name="Cheng J.-F."/>
            <person name="Hugenholtz P."/>
            <person name="Woyke T."/>
            <person name="Wu D."/>
            <person name="Spring S."/>
            <person name="Schroeder M."/>
            <person name="Brambilla E."/>
            <person name="Klenk H.-P."/>
            <person name="Eisen J.A."/>
        </authorList>
    </citation>
    <scope>NUCLEOTIDE SEQUENCE [LARGE SCALE GENOMIC DNA]</scope>
    <source>
        <strain evidence="9">ATCC BAA-1237 / DSM 17374 / SPN1</strain>
    </source>
</reference>
<evidence type="ECO:0000256" key="1">
    <source>
        <dbReference type="ARBA" id="ARBA00022559"/>
    </source>
</evidence>
<evidence type="ECO:0000256" key="5">
    <source>
        <dbReference type="ARBA" id="ARBA00023284"/>
    </source>
</evidence>
<reference evidence="8 9" key="2">
    <citation type="journal article" date="2012" name="Stand. Genomic Sci.">
        <title>Complete genome sequence of the termite hindgut bacterium Spirochaeta coccoides type strain (SPN1(T)), reclassification in the genus Sphaerochaeta as Sphaerochaeta coccoides comb. nov. and emendations of the family Spirochaetaceae and the genus Sphaerochaeta.</title>
        <authorList>
            <person name="Abt B."/>
            <person name="Han C."/>
            <person name="Scheuner C."/>
            <person name="Lu M."/>
            <person name="Lapidus A."/>
            <person name="Nolan M."/>
            <person name="Lucas S."/>
            <person name="Hammon N."/>
            <person name="Deshpande S."/>
            <person name="Cheng J.F."/>
            <person name="Tapia R."/>
            <person name="Goodwin L.A."/>
            <person name="Pitluck S."/>
            <person name="Liolios K."/>
            <person name="Pagani I."/>
            <person name="Ivanova N."/>
            <person name="Mavromatis K."/>
            <person name="Mikhailova N."/>
            <person name="Huntemann M."/>
            <person name="Pati A."/>
            <person name="Chen A."/>
            <person name="Palaniappan K."/>
            <person name="Land M."/>
            <person name="Hauser L."/>
            <person name="Brambilla E.M."/>
            <person name="Rohde M."/>
            <person name="Spring S."/>
            <person name="Gronow S."/>
            <person name="Goker M."/>
            <person name="Woyke T."/>
            <person name="Bristow J."/>
            <person name="Eisen J.A."/>
            <person name="Markowitz V."/>
            <person name="Hugenholtz P."/>
            <person name="Kyrpides N.C."/>
            <person name="Klenk H.P."/>
            <person name="Detter J.C."/>
        </authorList>
    </citation>
    <scope>NUCLEOTIDE SEQUENCE [LARGE SCALE GENOMIC DNA]</scope>
    <source>
        <strain evidence="9">ATCC BAA-1237 / DSM 17374 / SPN1</strain>
    </source>
</reference>
<keyword evidence="1 6" id="KW-0575">Peroxidase</keyword>
<dbReference type="InterPro" id="IPR013740">
    <property type="entry name" value="Redoxin"/>
</dbReference>
<dbReference type="EMBL" id="CP002659">
    <property type="protein sequence ID" value="AEC02772.1"/>
    <property type="molecule type" value="Genomic_DNA"/>
</dbReference>
<keyword evidence="9" id="KW-1185">Reference proteome</keyword>
<dbReference type="PANTHER" id="PTHR43110:SF1">
    <property type="entry name" value="THIOL PEROXIDASE"/>
    <property type="match status" value="1"/>
</dbReference>
<name>F4GJM5_PARC1</name>
<feature type="active site" description="Cysteine sulfenic acid (-SOH) intermediate" evidence="6">
    <location>
        <position position="58"/>
    </location>
</feature>
<sequence length="161" mass="17710">MKVVFKGQPITLKGTHLKVGDKAPSFTAVANNLDTFESRSVTGKKLFVSVPSIDTSVCDMEVRRFNQEAASLKDTTVITISMDLPFAQARWCGAAGIDKVMTVSDYRDREFAEKYGVELSGYGLLARAIFAVDENDIVTYVEYVADVSTHPDYEKALAAVR</sequence>
<dbReference type="PROSITE" id="PS51352">
    <property type="entry name" value="THIOREDOXIN_2"/>
    <property type="match status" value="1"/>
</dbReference>
<comment type="similarity">
    <text evidence="6">Belongs to the peroxiredoxin family. Tpx subfamily.</text>
</comment>
<dbReference type="Gene3D" id="3.40.30.10">
    <property type="entry name" value="Glutaredoxin"/>
    <property type="match status" value="1"/>
</dbReference>
<dbReference type="HAMAP" id="MF_00269">
    <property type="entry name" value="Tpx"/>
    <property type="match status" value="1"/>
</dbReference>
<organism evidence="8 9">
    <name type="scientific">Parasphaerochaeta coccoides (strain ATCC BAA-1237 / DSM 17374 / SPN1)</name>
    <name type="common">Sphaerochaeta coccoides</name>
    <dbReference type="NCBI Taxonomy" id="760011"/>
    <lineage>
        <taxon>Bacteria</taxon>
        <taxon>Pseudomonadati</taxon>
        <taxon>Spirochaetota</taxon>
        <taxon>Spirochaetia</taxon>
        <taxon>Spirochaetales</taxon>
        <taxon>Sphaerochaetaceae</taxon>
        <taxon>Parasphaerochaeta</taxon>
    </lineage>
</organism>
<keyword evidence="5 6" id="KW-0676">Redox-active center</keyword>
<dbReference type="KEGG" id="scc:Spico_1570"/>
<evidence type="ECO:0000256" key="4">
    <source>
        <dbReference type="ARBA" id="ARBA00023157"/>
    </source>
</evidence>
<dbReference type="PANTHER" id="PTHR43110">
    <property type="entry name" value="THIOL PEROXIDASE"/>
    <property type="match status" value="1"/>
</dbReference>
<dbReference type="STRING" id="760011.Spico_1570"/>
<comment type="subunit">
    <text evidence="6">Homodimer.</text>
</comment>
<proteinExistence type="inferred from homology"/>